<keyword evidence="3" id="KW-0418">Kinase</keyword>
<dbReference type="Gene3D" id="1.25.40.10">
    <property type="entry name" value="Tetratricopeptide repeat domain"/>
    <property type="match status" value="1"/>
</dbReference>
<dbReference type="SMART" id="SM00220">
    <property type="entry name" value="S_TKc"/>
    <property type="match status" value="1"/>
</dbReference>
<dbReference type="SUPFAM" id="SSF52540">
    <property type="entry name" value="P-loop containing nucleoside triphosphate hydrolases"/>
    <property type="match status" value="1"/>
</dbReference>
<evidence type="ECO:0000256" key="2">
    <source>
        <dbReference type="ARBA" id="ARBA00022741"/>
    </source>
</evidence>
<keyword evidence="2 6" id="KW-0547">Nucleotide-binding</keyword>
<dbReference type="InterPro" id="IPR000719">
    <property type="entry name" value="Prot_kinase_dom"/>
</dbReference>
<keyword evidence="4 6" id="KW-0067">ATP-binding</keyword>
<dbReference type="InterPro" id="IPR011009">
    <property type="entry name" value="Kinase-like_dom_sf"/>
</dbReference>
<accession>A0ABV6Z3A9</accession>
<dbReference type="PROSITE" id="PS50005">
    <property type="entry name" value="TPR"/>
    <property type="match status" value="1"/>
</dbReference>
<dbReference type="PROSITE" id="PS00107">
    <property type="entry name" value="PROTEIN_KINASE_ATP"/>
    <property type="match status" value="1"/>
</dbReference>
<evidence type="ECO:0000256" key="1">
    <source>
        <dbReference type="ARBA" id="ARBA00022679"/>
    </source>
</evidence>
<evidence type="ECO:0000256" key="4">
    <source>
        <dbReference type="ARBA" id="ARBA00022840"/>
    </source>
</evidence>
<keyword evidence="5" id="KW-0802">TPR repeat</keyword>
<evidence type="ECO:0000256" key="7">
    <source>
        <dbReference type="SAM" id="MobiDB-lite"/>
    </source>
</evidence>
<dbReference type="CDD" id="cd14014">
    <property type="entry name" value="STKc_PknB_like"/>
    <property type="match status" value="1"/>
</dbReference>
<evidence type="ECO:0000313" key="10">
    <source>
        <dbReference type="Proteomes" id="UP001594351"/>
    </source>
</evidence>
<dbReference type="PANTHER" id="PTHR43289:SF6">
    <property type="entry name" value="SERINE_THREONINE-PROTEIN KINASE NEKL-3"/>
    <property type="match status" value="1"/>
</dbReference>
<comment type="caution">
    <text evidence="9">The sequence shown here is derived from an EMBL/GenBank/DDBJ whole genome shotgun (WGS) entry which is preliminary data.</text>
</comment>
<dbReference type="PANTHER" id="PTHR43289">
    <property type="entry name" value="MITOGEN-ACTIVATED PROTEIN KINASE KINASE KINASE 20-RELATED"/>
    <property type="match status" value="1"/>
</dbReference>
<dbReference type="InterPro" id="IPR041664">
    <property type="entry name" value="AAA_16"/>
</dbReference>
<dbReference type="PROSITE" id="PS00108">
    <property type="entry name" value="PROTEIN_KINASE_ST"/>
    <property type="match status" value="1"/>
</dbReference>
<dbReference type="InterPro" id="IPR019734">
    <property type="entry name" value="TPR_rpt"/>
</dbReference>
<gene>
    <name evidence="9" type="ORF">ACFL27_22280</name>
</gene>
<dbReference type="InterPro" id="IPR027417">
    <property type="entry name" value="P-loop_NTPase"/>
</dbReference>
<evidence type="ECO:0000313" key="9">
    <source>
        <dbReference type="EMBL" id="MFC1852936.1"/>
    </source>
</evidence>
<evidence type="ECO:0000259" key="8">
    <source>
        <dbReference type="PROSITE" id="PS50011"/>
    </source>
</evidence>
<dbReference type="SUPFAM" id="SSF56112">
    <property type="entry name" value="Protein kinase-like (PK-like)"/>
    <property type="match status" value="1"/>
</dbReference>
<dbReference type="PROSITE" id="PS50011">
    <property type="entry name" value="PROTEIN_KINASE_DOM"/>
    <property type="match status" value="1"/>
</dbReference>
<dbReference type="Pfam" id="PF00069">
    <property type="entry name" value="Pkinase"/>
    <property type="match status" value="2"/>
</dbReference>
<proteinExistence type="predicted"/>
<dbReference type="InterPro" id="IPR017441">
    <property type="entry name" value="Protein_kinase_ATP_BS"/>
</dbReference>
<dbReference type="Pfam" id="PF13424">
    <property type="entry name" value="TPR_12"/>
    <property type="match status" value="2"/>
</dbReference>
<dbReference type="InterPro" id="IPR008271">
    <property type="entry name" value="Ser/Thr_kinase_AS"/>
</dbReference>
<feature type="compositionally biased region" description="Basic and acidic residues" evidence="7">
    <location>
        <begin position="1186"/>
        <end position="1197"/>
    </location>
</feature>
<dbReference type="Gene3D" id="1.10.510.10">
    <property type="entry name" value="Transferase(Phosphotransferase) domain 1"/>
    <property type="match status" value="2"/>
</dbReference>
<dbReference type="Pfam" id="PF13191">
    <property type="entry name" value="AAA_16"/>
    <property type="match status" value="1"/>
</dbReference>
<dbReference type="Proteomes" id="UP001594351">
    <property type="component" value="Unassembled WGS sequence"/>
</dbReference>
<keyword evidence="1" id="KW-0808">Transferase</keyword>
<dbReference type="SMART" id="SM00028">
    <property type="entry name" value="TPR"/>
    <property type="match status" value="6"/>
</dbReference>
<keyword evidence="10" id="KW-1185">Reference proteome</keyword>
<evidence type="ECO:0000256" key="5">
    <source>
        <dbReference type="PROSITE-ProRule" id="PRU00339"/>
    </source>
</evidence>
<protein>
    <submittedName>
        <fullName evidence="9">Tetratricopeptide repeat protein</fullName>
    </submittedName>
</protein>
<feature type="region of interest" description="Disordered" evidence="7">
    <location>
        <begin position="1175"/>
        <end position="1197"/>
    </location>
</feature>
<evidence type="ECO:0000256" key="3">
    <source>
        <dbReference type="ARBA" id="ARBA00022777"/>
    </source>
</evidence>
<dbReference type="SUPFAM" id="SSF48452">
    <property type="entry name" value="TPR-like"/>
    <property type="match status" value="3"/>
</dbReference>
<organism evidence="9 10">
    <name type="scientific">candidate division CSSED10-310 bacterium</name>
    <dbReference type="NCBI Taxonomy" id="2855610"/>
    <lineage>
        <taxon>Bacteria</taxon>
        <taxon>Bacteria division CSSED10-310</taxon>
    </lineage>
</organism>
<feature type="repeat" description="TPR" evidence="5">
    <location>
        <begin position="886"/>
        <end position="919"/>
    </location>
</feature>
<feature type="binding site" evidence="6">
    <location>
        <position position="38"/>
    </location>
    <ligand>
        <name>ATP</name>
        <dbReference type="ChEBI" id="CHEBI:30616"/>
    </ligand>
</feature>
<feature type="domain" description="Protein kinase" evidence="8">
    <location>
        <begin position="9"/>
        <end position="329"/>
    </location>
</feature>
<evidence type="ECO:0000256" key="6">
    <source>
        <dbReference type="PROSITE-ProRule" id="PRU10141"/>
    </source>
</evidence>
<reference evidence="9 10" key="1">
    <citation type="submission" date="2024-09" db="EMBL/GenBank/DDBJ databases">
        <title>Laminarin stimulates single cell rates of sulfate reduction while oxygen inhibits transcriptomic activity in coastal marine sediment.</title>
        <authorList>
            <person name="Lindsay M."/>
            <person name="Orcutt B."/>
            <person name="Emerson D."/>
            <person name="Stepanauskas R."/>
            <person name="D'Angelo T."/>
        </authorList>
    </citation>
    <scope>NUCLEOTIDE SEQUENCE [LARGE SCALE GENOMIC DNA]</scope>
    <source>
        <strain evidence="9">SAG AM-311-K15</strain>
    </source>
</reference>
<sequence length="1197" mass="133123">MHPKTIGSYHIIKPLGQGGMGVVYQAQHCETGDMVALKTIKMVDKVLLDGIRREIRALARIKHPGIVRIVAEGVLEGLPWYAMELLSGSSLRDHVLTLKSSRSTSDTTSDETRDTMTGNIWWTQSAQISEKVSDTLVFDRHAAKPGISAKRSAPAPGRRTIPIPEILTLIRRLCAPLAFLHGEGIVHRDLKPDNIIITNGEMPTLVDFGLMVQFSGEESRDTLLMEYGTGGTVSYMSPEQIRGEFVDARADLYALGCILYELLVGHPPFVSPRVHHILHAHLNVSPVPPSKFRKEISTELDTLVLRLLAKNQHDRLGHADVVASALSQLGAEGSTRPGPKPRTYLYRSRFAGRDSALEQLMASSQRLPDNQGSLVLVGGESGVGKTRLIIEFGREVAQQVLVLTGVCFEGKGGALRALQRPLQAIADRCREQGRAETDRILGQRGKVLAVYEPSLSSLPGQEFYPEPEDLPLRAATLRLFRSLAETFRELSTDQPLLIFLDDLQWADELTFSFLHFLLRTQEFQHQALLIVGTYRSEEVAGSLQKILDVAGVEKIILARLHGAAVKNIVGDMLALSPAPPLFCSHLNRHSEGNPLFVAEYLKIAVEEGLLFRDELGRWHVAGDDHEQATEENYAALPLPVSLSGLLNKRLAGLSRVSRQMINAATVIGREIDLLLLGEMIGTDEEQLQDLVAQLLHRQILEQTDSGGVRFSHAKIRETALAQLTAAQSRTLHLKAAQGMEKVYPARREEFMAELGWHWQEAGQADQARPCFLAAARRSQRQYDQQETQRLFQAYLDLVETPDWQSIGARNVLSNVFQSQGRFQEALAELEVALAEARAIQHSRAEGRTLICIAIIHQTQGRSEQALELYQQALKILQKLDDHNSVGSTLNSLAVLHHEQGQYDQALDLYEQALTCNRKAGNRNAEAVTLKNIGLIKQLKGQFTEALALYQQALAVYRQQGDRTKEGWTLQCIAMLHQDQGRLDQALDLLQQVLTISREVGERRFEGWTLCFMASLYEDMGLPDQALTLGRQALNISRELGDPRLEGSNLIDLARLERQAGFDLNQSKNKVTQAITILNKVHDLPYLAYAYFEQAFSALACAESPQTALEKAMAVGSQLPHTADTKIGQMMTRFERAQTAFDQGHHHLLFQGELIADLTPGLRQWLVDKGHLQSQQAQLDQAGPDQNIEKDKSEYTSD</sequence>
<dbReference type="Gene3D" id="3.40.50.300">
    <property type="entry name" value="P-loop containing nucleotide triphosphate hydrolases"/>
    <property type="match status" value="1"/>
</dbReference>
<dbReference type="EMBL" id="JBHPBY010000392">
    <property type="protein sequence ID" value="MFC1852936.1"/>
    <property type="molecule type" value="Genomic_DNA"/>
</dbReference>
<name>A0ABV6Z3A9_UNCC1</name>
<dbReference type="InterPro" id="IPR011990">
    <property type="entry name" value="TPR-like_helical_dom_sf"/>
</dbReference>